<dbReference type="RefSeq" id="WP_199018884.1">
    <property type="nucleotide sequence ID" value="NZ_JAELUP010000024.1"/>
</dbReference>
<dbReference type="Pfam" id="PF12833">
    <property type="entry name" value="HTH_18"/>
    <property type="match status" value="1"/>
</dbReference>
<dbReference type="SUPFAM" id="SSF46689">
    <property type="entry name" value="Homeodomain-like"/>
    <property type="match status" value="2"/>
</dbReference>
<reference evidence="5" key="1">
    <citation type="submission" date="2020-12" db="EMBL/GenBank/DDBJ databases">
        <authorList>
            <person name="Huq M.A."/>
        </authorList>
    </citation>
    <scope>NUCLEOTIDE SEQUENCE</scope>
    <source>
        <strain evidence="5">MAHUQ-46</strain>
    </source>
</reference>
<name>A0A934J4F1_9BACL</name>
<dbReference type="InterPro" id="IPR018060">
    <property type="entry name" value="HTH_AraC"/>
</dbReference>
<dbReference type="GO" id="GO:0043565">
    <property type="term" value="F:sequence-specific DNA binding"/>
    <property type="evidence" value="ECO:0007669"/>
    <property type="project" value="InterPro"/>
</dbReference>
<dbReference type="SUPFAM" id="SSF51215">
    <property type="entry name" value="Regulatory protein AraC"/>
    <property type="match status" value="1"/>
</dbReference>
<keyword evidence="1" id="KW-0805">Transcription regulation</keyword>
<evidence type="ECO:0000256" key="1">
    <source>
        <dbReference type="ARBA" id="ARBA00023015"/>
    </source>
</evidence>
<sequence length="286" mass="32164">MSNTTYTVVSNPSAFEGGSLHVLFAGESQTKPLHRLGPRIYDFYLLHHVISGKGTFTSLQQSYSIEPGQSFLIQPDQLVSYEADEYEPWHYRWVAFTGPGAPALVKAAGFTSAQPLAGPRQSRSRAVLLRQIQRVFQEQGQNAHLQAGGYLMLLMGALAETSGAGTVDIVRPGNDGEQLVQQVIRYLSSQYTEAVSIEAMAETLGYNRAYLSRLFKQRTGLSPMTFLIKLRVDKARFLLRERLELTIEQTASSVGFHDPLYFSKQFRRFYGHSPSAYREMIRQARK</sequence>
<dbReference type="Gene3D" id="2.60.120.280">
    <property type="entry name" value="Regulatory protein AraC"/>
    <property type="match status" value="1"/>
</dbReference>
<gene>
    <name evidence="5" type="ORF">JFN88_08475</name>
</gene>
<dbReference type="Proteomes" id="UP000640274">
    <property type="component" value="Unassembled WGS sequence"/>
</dbReference>
<dbReference type="EMBL" id="JAELUP010000024">
    <property type="protein sequence ID" value="MBJ6361338.1"/>
    <property type="molecule type" value="Genomic_DNA"/>
</dbReference>
<dbReference type="InterPro" id="IPR037923">
    <property type="entry name" value="HTH-like"/>
</dbReference>
<dbReference type="InterPro" id="IPR009057">
    <property type="entry name" value="Homeodomain-like_sf"/>
</dbReference>
<evidence type="ECO:0000259" key="4">
    <source>
        <dbReference type="PROSITE" id="PS01124"/>
    </source>
</evidence>
<keyword evidence="3" id="KW-0804">Transcription</keyword>
<dbReference type="AlphaFoldDB" id="A0A934J4F1"/>
<organism evidence="5 6">
    <name type="scientific">Paenibacillus roseus</name>
    <dbReference type="NCBI Taxonomy" id="2798579"/>
    <lineage>
        <taxon>Bacteria</taxon>
        <taxon>Bacillati</taxon>
        <taxon>Bacillota</taxon>
        <taxon>Bacilli</taxon>
        <taxon>Bacillales</taxon>
        <taxon>Paenibacillaceae</taxon>
        <taxon>Paenibacillus</taxon>
    </lineage>
</organism>
<accession>A0A934J4F1</accession>
<comment type="caution">
    <text evidence="5">The sequence shown here is derived from an EMBL/GenBank/DDBJ whole genome shotgun (WGS) entry which is preliminary data.</text>
</comment>
<dbReference type="InterPro" id="IPR003313">
    <property type="entry name" value="AraC-bd"/>
</dbReference>
<dbReference type="GO" id="GO:0003700">
    <property type="term" value="F:DNA-binding transcription factor activity"/>
    <property type="evidence" value="ECO:0007669"/>
    <property type="project" value="InterPro"/>
</dbReference>
<feature type="domain" description="HTH araC/xylS-type" evidence="4">
    <location>
        <begin position="181"/>
        <end position="280"/>
    </location>
</feature>
<dbReference type="SMART" id="SM00342">
    <property type="entry name" value="HTH_ARAC"/>
    <property type="match status" value="1"/>
</dbReference>
<dbReference type="PRINTS" id="PR00032">
    <property type="entry name" value="HTHARAC"/>
</dbReference>
<dbReference type="InterPro" id="IPR018062">
    <property type="entry name" value="HTH_AraC-typ_CS"/>
</dbReference>
<keyword evidence="6" id="KW-1185">Reference proteome</keyword>
<dbReference type="PROSITE" id="PS00041">
    <property type="entry name" value="HTH_ARAC_FAMILY_1"/>
    <property type="match status" value="1"/>
</dbReference>
<protein>
    <submittedName>
        <fullName evidence="5">AraC family transcriptional regulator</fullName>
    </submittedName>
</protein>
<dbReference type="PANTHER" id="PTHR43280">
    <property type="entry name" value="ARAC-FAMILY TRANSCRIPTIONAL REGULATOR"/>
    <property type="match status" value="1"/>
</dbReference>
<evidence type="ECO:0000256" key="3">
    <source>
        <dbReference type="ARBA" id="ARBA00023163"/>
    </source>
</evidence>
<evidence type="ECO:0000313" key="6">
    <source>
        <dbReference type="Proteomes" id="UP000640274"/>
    </source>
</evidence>
<dbReference type="CDD" id="cd06986">
    <property type="entry name" value="cupin_MmsR-like_N"/>
    <property type="match status" value="1"/>
</dbReference>
<proteinExistence type="predicted"/>
<evidence type="ECO:0000313" key="5">
    <source>
        <dbReference type="EMBL" id="MBJ6361338.1"/>
    </source>
</evidence>
<dbReference type="PANTHER" id="PTHR43280:SF30">
    <property type="entry name" value="MMSAB OPERON REGULATORY PROTEIN"/>
    <property type="match status" value="1"/>
</dbReference>
<evidence type="ECO:0000256" key="2">
    <source>
        <dbReference type="ARBA" id="ARBA00023125"/>
    </source>
</evidence>
<dbReference type="PROSITE" id="PS01124">
    <property type="entry name" value="HTH_ARAC_FAMILY_2"/>
    <property type="match status" value="1"/>
</dbReference>
<dbReference type="Gene3D" id="1.10.10.60">
    <property type="entry name" value="Homeodomain-like"/>
    <property type="match status" value="2"/>
</dbReference>
<keyword evidence="2" id="KW-0238">DNA-binding</keyword>
<dbReference type="InterPro" id="IPR020449">
    <property type="entry name" value="Tscrpt_reg_AraC-type_HTH"/>
</dbReference>
<dbReference type="Pfam" id="PF02311">
    <property type="entry name" value="AraC_binding"/>
    <property type="match status" value="1"/>
</dbReference>